<evidence type="ECO:0000313" key="5">
    <source>
        <dbReference type="Proteomes" id="UP000287651"/>
    </source>
</evidence>
<organism evidence="4 5">
    <name type="scientific">Ensete ventricosum</name>
    <name type="common">Abyssinian banana</name>
    <name type="synonym">Musa ensete</name>
    <dbReference type="NCBI Taxonomy" id="4639"/>
    <lineage>
        <taxon>Eukaryota</taxon>
        <taxon>Viridiplantae</taxon>
        <taxon>Streptophyta</taxon>
        <taxon>Embryophyta</taxon>
        <taxon>Tracheophyta</taxon>
        <taxon>Spermatophyta</taxon>
        <taxon>Magnoliopsida</taxon>
        <taxon>Liliopsida</taxon>
        <taxon>Zingiberales</taxon>
        <taxon>Musaceae</taxon>
        <taxon>Ensete</taxon>
    </lineage>
</organism>
<dbReference type="AlphaFoldDB" id="A0A426XC94"/>
<accession>A0A426XC94</accession>
<comment type="caution">
    <text evidence="4">The sequence shown here is derived from an EMBL/GenBank/DDBJ whole genome shotgun (WGS) entry which is preliminary data.</text>
</comment>
<evidence type="ECO:0000256" key="1">
    <source>
        <dbReference type="SAM" id="MobiDB-lite"/>
    </source>
</evidence>
<keyword evidence="2" id="KW-1133">Transmembrane helix</keyword>
<evidence type="ECO:0000259" key="3">
    <source>
        <dbReference type="Pfam" id="PF00195"/>
    </source>
</evidence>
<keyword evidence="2" id="KW-0472">Membrane</keyword>
<evidence type="ECO:0000256" key="2">
    <source>
        <dbReference type="SAM" id="Phobius"/>
    </source>
</evidence>
<protein>
    <recommendedName>
        <fullName evidence="3">Chalcone/stilbene synthase N-terminal domain-containing protein</fullName>
    </recommendedName>
</protein>
<sequence length="154" mass="17348">MALAGAERRPGRRRNPATMEESGWATDSLVSFPSHASLLALSPPRSLLFSLCYFAQLFSALVILLLVDVPLSQFWSVFFVDGESDQRWGRRFVDSVATAQRAQGPATIMAIGTANPPNLYEQTTYPDYYFRVTNSGHKQDLKHKFRRMCKKTSL</sequence>
<feature type="transmembrane region" description="Helical" evidence="2">
    <location>
        <begin position="47"/>
        <end position="67"/>
    </location>
</feature>
<gene>
    <name evidence="4" type="ORF">B296_00044470</name>
</gene>
<proteinExistence type="predicted"/>
<dbReference type="InterPro" id="IPR011141">
    <property type="entry name" value="Polyketide_synthase_type-III"/>
</dbReference>
<dbReference type="SUPFAM" id="SSF53901">
    <property type="entry name" value="Thiolase-like"/>
    <property type="match status" value="1"/>
</dbReference>
<dbReference type="InterPro" id="IPR016039">
    <property type="entry name" value="Thiolase-like"/>
</dbReference>
<dbReference type="Gene3D" id="3.40.47.10">
    <property type="match status" value="1"/>
</dbReference>
<name>A0A426XC94_ENSVE</name>
<dbReference type="PANTHER" id="PTHR11877">
    <property type="entry name" value="HYDROXYMETHYLGLUTARYL-COA SYNTHASE"/>
    <property type="match status" value="1"/>
</dbReference>
<dbReference type="Proteomes" id="UP000287651">
    <property type="component" value="Unassembled WGS sequence"/>
</dbReference>
<reference evidence="4 5" key="1">
    <citation type="journal article" date="2014" name="Agronomy (Basel)">
        <title>A Draft Genome Sequence for Ensete ventricosum, the Drought-Tolerant Tree Against Hunger.</title>
        <authorList>
            <person name="Harrison J."/>
            <person name="Moore K.A."/>
            <person name="Paszkiewicz K."/>
            <person name="Jones T."/>
            <person name="Grant M."/>
            <person name="Ambacheew D."/>
            <person name="Muzemil S."/>
            <person name="Studholme D.J."/>
        </authorList>
    </citation>
    <scope>NUCLEOTIDE SEQUENCE [LARGE SCALE GENOMIC DNA]</scope>
</reference>
<feature type="region of interest" description="Disordered" evidence="1">
    <location>
        <begin position="1"/>
        <end position="20"/>
    </location>
</feature>
<dbReference type="GO" id="GO:0030639">
    <property type="term" value="P:polyketide biosynthetic process"/>
    <property type="evidence" value="ECO:0007669"/>
    <property type="project" value="TreeGrafter"/>
</dbReference>
<dbReference type="GO" id="GO:0016747">
    <property type="term" value="F:acyltransferase activity, transferring groups other than amino-acyl groups"/>
    <property type="evidence" value="ECO:0007669"/>
    <property type="project" value="InterPro"/>
</dbReference>
<keyword evidence="2" id="KW-0812">Transmembrane</keyword>
<feature type="domain" description="Chalcone/stilbene synthase N-terminal" evidence="3">
    <location>
        <begin position="95"/>
        <end position="153"/>
    </location>
</feature>
<evidence type="ECO:0000313" key="4">
    <source>
        <dbReference type="EMBL" id="RRT37088.1"/>
    </source>
</evidence>
<dbReference type="Pfam" id="PF00195">
    <property type="entry name" value="Chal_sti_synt_N"/>
    <property type="match status" value="1"/>
</dbReference>
<dbReference type="EMBL" id="AMZH03022698">
    <property type="protein sequence ID" value="RRT37088.1"/>
    <property type="molecule type" value="Genomic_DNA"/>
</dbReference>
<dbReference type="InterPro" id="IPR001099">
    <property type="entry name" value="Chalcone/stilbene_synt_N"/>
</dbReference>
<dbReference type="PANTHER" id="PTHR11877:SF105">
    <property type="entry name" value="CHALCONE SYNTHASE"/>
    <property type="match status" value="1"/>
</dbReference>